<evidence type="ECO:0000313" key="2">
    <source>
        <dbReference type="EMBL" id="CAK3891440.1"/>
    </source>
</evidence>
<feature type="compositionally biased region" description="Polar residues" evidence="1">
    <location>
        <begin position="146"/>
        <end position="156"/>
    </location>
</feature>
<evidence type="ECO:0000256" key="1">
    <source>
        <dbReference type="SAM" id="MobiDB-lite"/>
    </source>
</evidence>
<organism evidence="2 3">
    <name type="scientific">Lecanosticta acicola</name>
    <dbReference type="NCBI Taxonomy" id="111012"/>
    <lineage>
        <taxon>Eukaryota</taxon>
        <taxon>Fungi</taxon>
        <taxon>Dikarya</taxon>
        <taxon>Ascomycota</taxon>
        <taxon>Pezizomycotina</taxon>
        <taxon>Dothideomycetes</taxon>
        <taxon>Dothideomycetidae</taxon>
        <taxon>Mycosphaerellales</taxon>
        <taxon>Mycosphaerellaceae</taxon>
        <taxon>Lecanosticta</taxon>
    </lineage>
</organism>
<sequence>MSIASRLFLSDSAVSLTCTGYAKMHYLHPRSRSTSTLFTTTLAISFLVVAAPHLLPCPVDRRQFADSFETPDGKRYRRKRKEVTDGGDEHEGVGDAASDLAKHDRSKRECPVPKPGGLVGQLMGFKNEERSKSAEVVVRPLDTRKSQQSQNQNDTP</sequence>
<feature type="compositionally biased region" description="Basic and acidic residues" evidence="1">
    <location>
        <begin position="100"/>
        <end position="111"/>
    </location>
</feature>
<gene>
    <name evidence="2" type="ORF">LECACI_7A002312</name>
</gene>
<dbReference type="Proteomes" id="UP001296104">
    <property type="component" value="Unassembled WGS sequence"/>
</dbReference>
<keyword evidence="3" id="KW-1185">Reference proteome</keyword>
<proteinExistence type="predicted"/>
<dbReference type="AlphaFoldDB" id="A0AAI8YUN7"/>
<evidence type="ECO:0000313" key="3">
    <source>
        <dbReference type="Proteomes" id="UP001296104"/>
    </source>
</evidence>
<protein>
    <submittedName>
        <fullName evidence="2">Uncharacterized protein</fullName>
    </submittedName>
</protein>
<reference evidence="2" key="1">
    <citation type="submission" date="2023-11" db="EMBL/GenBank/DDBJ databases">
        <authorList>
            <person name="Alioto T."/>
            <person name="Alioto T."/>
            <person name="Gomez Garrido J."/>
        </authorList>
    </citation>
    <scope>NUCLEOTIDE SEQUENCE</scope>
</reference>
<name>A0AAI8YUN7_9PEZI</name>
<feature type="compositionally biased region" description="Basic and acidic residues" evidence="1">
    <location>
        <begin position="82"/>
        <end position="93"/>
    </location>
</feature>
<feature type="region of interest" description="Disordered" evidence="1">
    <location>
        <begin position="71"/>
        <end position="156"/>
    </location>
</feature>
<dbReference type="GO" id="GO:0033617">
    <property type="term" value="P:mitochondrial respiratory chain complex IV assembly"/>
    <property type="evidence" value="ECO:0007669"/>
    <property type="project" value="TreeGrafter"/>
</dbReference>
<dbReference type="EMBL" id="CAVMBE010000010">
    <property type="protein sequence ID" value="CAK3891440.1"/>
    <property type="molecule type" value="Genomic_DNA"/>
</dbReference>
<comment type="caution">
    <text evidence="2">The sequence shown here is derived from an EMBL/GenBank/DDBJ whole genome shotgun (WGS) entry which is preliminary data.</text>
</comment>
<dbReference type="GO" id="GO:0005759">
    <property type="term" value="C:mitochondrial matrix"/>
    <property type="evidence" value="ECO:0007669"/>
    <property type="project" value="TreeGrafter"/>
</dbReference>
<dbReference type="PANTHER" id="PTHR40020:SF1">
    <property type="entry name" value="CYTOCHROME C OXIDASE ASSEMBLY FACTOR 2"/>
    <property type="match status" value="1"/>
</dbReference>
<dbReference type="PANTHER" id="PTHR40020">
    <property type="entry name" value="CYTOCHROME C OXIDASE ASSEMBLY FACTOR 2"/>
    <property type="match status" value="1"/>
</dbReference>
<accession>A0AAI8YUN7</accession>